<name>A0A919S4T2_9ACTN</name>
<organism evidence="1 2">
    <name type="scientific">Actinoplanes auranticolor</name>
    <dbReference type="NCBI Taxonomy" id="47988"/>
    <lineage>
        <taxon>Bacteria</taxon>
        <taxon>Bacillati</taxon>
        <taxon>Actinomycetota</taxon>
        <taxon>Actinomycetes</taxon>
        <taxon>Micromonosporales</taxon>
        <taxon>Micromonosporaceae</taxon>
        <taxon>Actinoplanes</taxon>
    </lineage>
</organism>
<evidence type="ECO:0000313" key="1">
    <source>
        <dbReference type="EMBL" id="GIM63879.1"/>
    </source>
</evidence>
<dbReference type="EMBL" id="BOQL01000006">
    <property type="protein sequence ID" value="GIM63879.1"/>
    <property type="molecule type" value="Genomic_DNA"/>
</dbReference>
<protein>
    <submittedName>
        <fullName evidence="1">Uncharacterized protein</fullName>
    </submittedName>
</protein>
<dbReference type="Proteomes" id="UP000681340">
    <property type="component" value="Unassembled WGS sequence"/>
</dbReference>
<sequence length="88" mass="9829">MTWPAYTGPVADVLYSAAGNSADQLYYELGIVAWNFEVGNDIWNEETRQWEGVGFQPPFTEAHAESQEYADGLLELVRIARDSTAATR</sequence>
<dbReference type="RefSeq" id="WP_246594861.1">
    <property type="nucleotide sequence ID" value="NZ_BAABEA010000051.1"/>
</dbReference>
<gene>
    <name evidence="1" type="ORF">Aau02nite_06910</name>
</gene>
<dbReference type="SUPFAM" id="SSF53187">
    <property type="entry name" value="Zn-dependent exopeptidases"/>
    <property type="match status" value="1"/>
</dbReference>
<comment type="caution">
    <text evidence="1">The sequence shown here is derived from an EMBL/GenBank/DDBJ whole genome shotgun (WGS) entry which is preliminary data.</text>
</comment>
<accession>A0A919S4T2</accession>
<dbReference type="AlphaFoldDB" id="A0A919S4T2"/>
<proteinExistence type="predicted"/>
<reference evidence="1" key="1">
    <citation type="submission" date="2021-03" db="EMBL/GenBank/DDBJ databases">
        <title>Whole genome shotgun sequence of Actinoplanes auranticolor NBRC 12245.</title>
        <authorList>
            <person name="Komaki H."/>
            <person name="Tamura T."/>
        </authorList>
    </citation>
    <scope>NUCLEOTIDE SEQUENCE</scope>
    <source>
        <strain evidence="1">NBRC 12245</strain>
    </source>
</reference>
<evidence type="ECO:0000313" key="2">
    <source>
        <dbReference type="Proteomes" id="UP000681340"/>
    </source>
</evidence>
<keyword evidence="2" id="KW-1185">Reference proteome</keyword>